<name>A0AA46AFZ7_9BACL</name>
<dbReference type="GO" id="GO:0005886">
    <property type="term" value="C:plasma membrane"/>
    <property type="evidence" value="ECO:0007669"/>
    <property type="project" value="TreeGrafter"/>
</dbReference>
<reference evidence="4" key="1">
    <citation type="submission" date="2017-05" db="EMBL/GenBank/DDBJ databases">
        <authorList>
            <person name="Varghese N."/>
            <person name="Submissions S."/>
        </authorList>
    </citation>
    <scope>NUCLEOTIDE SEQUENCE</scope>
    <source>
        <strain evidence="4">DSM 45262</strain>
    </source>
</reference>
<protein>
    <submittedName>
        <fullName evidence="4">Membrane protein DedA, SNARE-associated domain</fullName>
    </submittedName>
</protein>
<evidence type="ECO:0000313" key="4">
    <source>
        <dbReference type="EMBL" id="SMP22698.1"/>
    </source>
</evidence>
<dbReference type="PANTHER" id="PTHR42709">
    <property type="entry name" value="ALKALINE PHOSPHATASE LIKE PROTEIN"/>
    <property type="match status" value="1"/>
</dbReference>
<keyword evidence="5" id="KW-1185">Reference proteome</keyword>
<dbReference type="AlphaFoldDB" id="A0AA46AFZ7"/>
<evidence type="ECO:0000256" key="2">
    <source>
        <dbReference type="SAM" id="Phobius"/>
    </source>
</evidence>
<feature type="transmembrane region" description="Helical" evidence="2">
    <location>
        <begin position="12"/>
        <end position="32"/>
    </location>
</feature>
<feature type="transmembrane region" description="Helical" evidence="2">
    <location>
        <begin position="174"/>
        <end position="193"/>
    </location>
</feature>
<feature type="transmembrane region" description="Helical" evidence="2">
    <location>
        <begin position="52"/>
        <end position="75"/>
    </location>
</feature>
<sequence length="210" mass="23772">MKFMELIEQLFADYGYWVMLIGLPLDAIALPIPPGNTTLTYTGFLSFKGVLSWLPAIGAAYAGAVLGMTATYALGYKLGAPLVERYGKWLFIKPESLEKTRQSYRKYGNKLLLISYFVPGIRQFIGYFVGIIRIPYRTFALYAYPGALMWVMAFFAIGYVFGEQWEEVFLLVEKYLKYLFIVLGIAVAVFALVKWGTRLNPSKQVDNGTE</sequence>
<proteinExistence type="inferred from homology"/>
<dbReference type="EMBL" id="FXTU01000004">
    <property type="protein sequence ID" value="SMP22698.1"/>
    <property type="molecule type" value="Genomic_DNA"/>
</dbReference>
<comment type="caution">
    <text evidence="4">The sequence shown here is derived from an EMBL/GenBank/DDBJ whole genome shotgun (WGS) entry which is preliminary data.</text>
</comment>
<feature type="transmembrane region" description="Helical" evidence="2">
    <location>
        <begin position="142"/>
        <end position="162"/>
    </location>
</feature>
<dbReference type="InterPro" id="IPR032816">
    <property type="entry name" value="VTT_dom"/>
</dbReference>
<gene>
    <name evidence="4" type="ORF">SAMN06265361_10498</name>
</gene>
<organism evidence="4 5">
    <name type="scientific">Laceyella tengchongensis</name>
    <dbReference type="NCBI Taxonomy" id="574699"/>
    <lineage>
        <taxon>Bacteria</taxon>
        <taxon>Bacillati</taxon>
        <taxon>Bacillota</taxon>
        <taxon>Bacilli</taxon>
        <taxon>Bacillales</taxon>
        <taxon>Thermoactinomycetaceae</taxon>
        <taxon>Laceyella</taxon>
    </lineage>
</organism>
<dbReference type="InterPro" id="IPR051311">
    <property type="entry name" value="DedA_domain"/>
</dbReference>
<keyword evidence="2" id="KW-0472">Membrane</keyword>
<dbReference type="PANTHER" id="PTHR42709:SF9">
    <property type="entry name" value="ALKALINE PHOSPHATASE LIKE PROTEIN"/>
    <property type="match status" value="1"/>
</dbReference>
<dbReference type="RefSeq" id="WP_284724357.1">
    <property type="nucleotide sequence ID" value="NZ_FXTU01000004.1"/>
</dbReference>
<feature type="transmembrane region" description="Helical" evidence="2">
    <location>
        <begin position="111"/>
        <end position="136"/>
    </location>
</feature>
<dbReference type="Proteomes" id="UP001157946">
    <property type="component" value="Unassembled WGS sequence"/>
</dbReference>
<keyword evidence="2" id="KW-1133">Transmembrane helix</keyword>
<comment type="similarity">
    <text evidence="1">Belongs to the DedA family.</text>
</comment>
<keyword evidence="2" id="KW-0812">Transmembrane</keyword>
<feature type="domain" description="VTT" evidence="3">
    <location>
        <begin position="35"/>
        <end position="159"/>
    </location>
</feature>
<dbReference type="Pfam" id="PF09335">
    <property type="entry name" value="VTT_dom"/>
    <property type="match status" value="1"/>
</dbReference>
<accession>A0AA46AFZ7</accession>
<evidence type="ECO:0000313" key="5">
    <source>
        <dbReference type="Proteomes" id="UP001157946"/>
    </source>
</evidence>
<evidence type="ECO:0000259" key="3">
    <source>
        <dbReference type="Pfam" id="PF09335"/>
    </source>
</evidence>
<evidence type="ECO:0000256" key="1">
    <source>
        <dbReference type="ARBA" id="ARBA00010792"/>
    </source>
</evidence>